<keyword evidence="3" id="KW-1185">Reference proteome</keyword>
<feature type="compositionally biased region" description="Polar residues" evidence="1">
    <location>
        <begin position="271"/>
        <end position="282"/>
    </location>
</feature>
<reference evidence="3" key="1">
    <citation type="journal article" date="2019" name="Int. J. Syst. Evol. Microbiol.">
        <title>The Global Catalogue of Microorganisms (GCM) 10K type strain sequencing project: providing services to taxonomists for standard genome sequencing and annotation.</title>
        <authorList>
            <consortium name="The Broad Institute Genomics Platform"/>
            <consortium name="The Broad Institute Genome Sequencing Center for Infectious Disease"/>
            <person name="Wu L."/>
            <person name="Ma J."/>
        </authorList>
    </citation>
    <scope>NUCLEOTIDE SEQUENCE [LARGE SCALE GENOMIC DNA]</scope>
    <source>
        <strain evidence="3">NBRC 106348</strain>
    </source>
</reference>
<accession>A0ABQ6I8Y0</accession>
<sequence>MVWKDDQFEYGQFHLPNEIISVKRELTVAANYGDRYIPASADGWAFDESNGAISKPNPLGTVALLEFRNQSLLDNDPISDIAGVMAMQDAVNLVWAYVLNALDYASLPGRVILNGEIPMEPILNEDGQKIGERPFELDSLIRDRVAFIGGDNAKVAEWSPATLDAYSKVIEQAIQHIAAQTRTPGHYLLSGGNVPAAGYELTEAGLVSKAIERTSYATPEVREIYRLAALADGETAKAKQIETAKVLWAKPQYRSEAQLMDGLLKMRQIGFPSSGSPRSTDSPLRRPARHEDGPRRRGRPLRHRGDSEGWCGRCRSRHHRRSSRRRRVTTSAPRRPSVRRR</sequence>
<comment type="caution">
    <text evidence="2">The sequence shown here is derived from an EMBL/GenBank/DDBJ whole genome shotgun (WGS) entry which is preliminary data.</text>
</comment>
<proteinExistence type="predicted"/>
<organism evidence="2 3">
    <name type="scientific">Luteimicrobium album</name>
    <dbReference type="NCBI Taxonomy" id="1054550"/>
    <lineage>
        <taxon>Bacteria</taxon>
        <taxon>Bacillati</taxon>
        <taxon>Actinomycetota</taxon>
        <taxon>Actinomycetes</taxon>
        <taxon>Micrococcales</taxon>
        <taxon>Luteimicrobium</taxon>
    </lineage>
</organism>
<feature type="region of interest" description="Disordered" evidence="1">
    <location>
        <begin position="268"/>
        <end position="341"/>
    </location>
</feature>
<name>A0ABQ6I8Y0_9MICO</name>
<dbReference type="Proteomes" id="UP001157091">
    <property type="component" value="Unassembled WGS sequence"/>
</dbReference>
<evidence type="ECO:0008006" key="4">
    <source>
        <dbReference type="Google" id="ProtNLM"/>
    </source>
</evidence>
<gene>
    <name evidence="2" type="ORF">GCM10025864_39490</name>
</gene>
<feature type="compositionally biased region" description="Basic residues" evidence="1">
    <location>
        <begin position="314"/>
        <end position="328"/>
    </location>
</feature>
<evidence type="ECO:0000313" key="2">
    <source>
        <dbReference type="EMBL" id="GMA26190.1"/>
    </source>
</evidence>
<dbReference type="EMBL" id="BSUK01000001">
    <property type="protein sequence ID" value="GMA26190.1"/>
    <property type="molecule type" value="Genomic_DNA"/>
</dbReference>
<dbReference type="RefSeq" id="WP_284294546.1">
    <property type="nucleotide sequence ID" value="NZ_BSUK01000001.1"/>
</dbReference>
<evidence type="ECO:0000313" key="3">
    <source>
        <dbReference type="Proteomes" id="UP001157091"/>
    </source>
</evidence>
<protein>
    <recommendedName>
        <fullName evidence="4">Phage portal protein</fullName>
    </recommendedName>
</protein>
<evidence type="ECO:0000256" key="1">
    <source>
        <dbReference type="SAM" id="MobiDB-lite"/>
    </source>
</evidence>